<comment type="caution">
    <text evidence="7">The sequence shown here is derived from an EMBL/GenBank/DDBJ whole genome shotgun (WGS) entry which is preliminary data.</text>
</comment>
<evidence type="ECO:0000259" key="6">
    <source>
        <dbReference type="Pfam" id="PF00884"/>
    </source>
</evidence>
<dbReference type="InterPro" id="IPR000917">
    <property type="entry name" value="Sulfatase_N"/>
</dbReference>
<dbReference type="AlphaFoldDB" id="A0AAD9JCR8"/>
<keyword evidence="5" id="KW-0325">Glycoprotein</keyword>
<accession>A0AAD9JCR8</accession>
<comment type="similarity">
    <text evidence="2">Belongs to the sulfatase family.</text>
</comment>
<evidence type="ECO:0000256" key="2">
    <source>
        <dbReference type="ARBA" id="ARBA00008779"/>
    </source>
</evidence>
<reference evidence="7" key="1">
    <citation type="journal article" date="2023" name="Mol. Biol. Evol.">
        <title>Third-Generation Sequencing Reveals the Adaptive Role of the Epigenome in Three Deep-Sea Polychaetes.</title>
        <authorList>
            <person name="Perez M."/>
            <person name="Aroh O."/>
            <person name="Sun Y."/>
            <person name="Lan Y."/>
            <person name="Juniper S.K."/>
            <person name="Young C.R."/>
            <person name="Angers B."/>
            <person name="Qian P.Y."/>
        </authorList>
    </citation>
    <scope>NUCLEOTIDE SEQUENCE</scope>
    <source>
        <strain evidence="7">P08H-3</strain>
    </source>
</reference>
<dbReference type="Gene3D" id="3.30.1120.10">
    <property type="match status" value="1"/>
</dbReference>
<evidence type="ECO:0000313" key="8">
    <source>
        <dbReference type="Proteomes" id="UP001208570"/>
    </source>
</evidence>
<organism evidence="7 8">
    <name type="scientific">Paralvinella palmiformis</name>
    <dbReference type="NCBI Taxonomy" id="53620"/>
    <lineage>
        <taxon>Eukaryota</taxon>
        <taxon>Metazoa</taxon>
        <taxon>Spiralia</taxon>
        <taxon>Lophotrochozoa</taxon>
        <taxon>Annelida</taxon>
        <taxon>Polychaeta</taxon>
        <taxon>Sedentaria</taxon>
        <taxon>Canalipalpata</taxon>
        <taxon>Terebellida</taxon>
        <taxon>Terebelliformia</taxon>
        <taxon>Alvinellidae</taxon>
        <taxon>Paralvinella</taxon>
    </lineage>
</organism>
<dbReference type="GO" id="GO:0046872">
    <property type="term" value="F:metal ion binding"/>
    <property type="evidence" value="ECO:0007669"/>
    <property type="project" value="UniProtKB-KW"/>
</dbReference>
<dbReference type="CDD" id="cd16029">
    <property type="entry name" value="4-S"/>
    <property type="match status" value="1"/>
</dbReference>
<dbReference type="SUPFAM" id="SSF53649">
    <property type="entry name" value="Alkaline phosphatase-like"/>
    <property type="match status" value="1"/>
</dbReference>
<feature type="domain" description="Sulfatase N-terminal" evidence="6">
    <location>
        <begin position="21"/>
        <end position="200"/>
    </location>
</feature>
<dbReference type="PANTHER" id="PTHR10342">
    <property type="entry name" value="ARYLSULFATASE"/>
    <property type="match status" value="1"/>
</dbReference>
<sequence length="360" mass="41284">YFVGAEDYFTHMRNVTISYKKTVKVLSGLDFRHNMEVVRNQNGSYSAHVFADRAIKIVRQHALYNRDQPLFLYMPFQSVHAPLEVPERYKKKYLFIKNASRRIYAGMVSAMDEAIGKVITAYKKAGLWQNTILIFSTDNGGQVHEGGNNWPLRGWKAQLWEGGIRGVGFIHSTLLKNKGTTYNGLVHISDWFPTLVHLAGGRTDHLHLDGYDLWSAISESKPSPRKELLHNIDPLHEPKGQILTNCSFDIRVRAAIRVGDWKLLTGDPGEGKWIPPPHYQQNKPWIKNQNYNSDQNLWLFNIRTDPLEKNDVSSEYPDIVHHLLDRLSYYNSTAVPVRYPQSDPEADPVLHGGAWGPWRD</sequence>
<protein>
    <recommendedName>
        <fullName evidence="6">Sulfatase N-terminal domain-containing protein</fullName>
    </recommendedName>
</protein>
<keyword evidence="8" id="KW-1185">Reference proteome</keyword>
<dbReference type="Pfam" id="PF00884">
    <property type="entry name" value="Sulfatase"/>
    <property type="match status" value="1"/>
</dbReference>
<dbReference type="InterPro" id="IPR047115">
    <property type="entry name" value="ARSB"/>
</dbReference>
<evidence type="ECO:0000313" key="7">
    <source>
        <dbReference type="EMBL" id="KAK2149915.1"/>
    </source>
</evidence>
<proteinExistence type="inferred from homology"/>
<dbReference type="InterPro" id="IPR017850">
    <property type="entry name" value="Alkaline_phosphatase_core_sf"/>
</dbReference>
<evidence type="ECO:0000256" key="4">
    <source>
        <dbReference type="ARBA" id="ARBA00022837"/>
    </source>
</evidence>
<evidence type="ECO:0000256" key="3">
    <source>
        <dbReference type="ARBA" id="ARBA00022723"/>
    </source>
</evidence>
<comment type="cofactor">
    <cofactor evidence="1">
        <name>Ca(2+)</name>
        <dbReference type="ChEBI" id="CHEBI:29108"/>
    </cofactor>
</comment>
<keyword evidence="4" id="KW-0106">Calcium</keyword>
<dbReference type="GO" id="GO:0008484">
    <property type="term" value="F:sulfuric ester hydrolase activity"/>
    <property type="evidence" value="ECO:0007669"/>
    <property type="project" value="InterPro"/>
</dbReference>
<evidence type="ECO:0000256" key="1">
    <source>
        <dbReference type="ARBA" id="ARBA00001913"/>
    </source>
</evidence>
<feature type="non-terminal residue" evidence="7">
    <location>
        <position position="1"/>
    </location>
</feature>
<name>A0AAD9JCR8_9ANNE</name>
<dbReference type="Proteomes" id="UP001208570">
    <property type="component" value="Unassembled WGS sequence"/>
</dbReference>
<gene>
    <name evidence="7" type="ORF">LSH36_431g00008</name>
</gene>
<evidence type="ECO:0000256" key="5">
    <source>
        <dbReference type="ARBA" id="ARBA00023180"/>
    </source>
</evidence>
<keyword evidence="3" id="KW-0479">Metal-binding</keyword>
<dbReference type="Gene3D" id="3.40.720.10">
    <property type="entry name" value="Alkaline Phosphatase, subunit A"/>
    <property type="match status" value="1"/>
</dbReference>
<dbReference type="EMBL" id="JAODUP010000431">
    <property type="protein sequence ID" value="KAK2149915.1"/>
    <property type="molecule type" value="Genomic_DNA"/>
</dbReference>
<dbReference type="PANTHER" id="PTHR10342:SF274">
    <property type="entry name" value="ARYLSULFATASE B"/>
    <property type="match status" value="1"/>
</dbReference>